<protein>
    <submittedName>
        <fullName evidence="2">Putative anti-sigma-YlaC factor YlaD</fullName>
    </submittedName>
</protein>
<evidence type="ECO:0000256" key="1">
    <source>
        <dbReference type="SAM" id="Phobius"/>
    </source>
</evidence>
<accession>A0A7X5XPK5</accession>
<proteinExistence type="predicted"/>
<feature type="transmembrane region" description="Helical" evidence="1">
    <location>
        <begin position="44"/>
        <end position="63"/>
    </location>
</feature>
<organism evidence="2 3">
    <name type="scientific">Sphingopyxis italica</name>
    <dbReference type="NCBI Taxonomy" id="1129133"/>
    <lineage>
        <taxon>Bacteria</taxon>
        <taxon>Pseudomonadati</taxon>
        <taxon>Pseudomonadota</taxon>
        <taxon>Alphaproteobacteria</taxon>
        <taxon>Sphingomonadales</taxon>
        <taxon>Sphingomonadaceae</taxon>
        <taxon>Sphingopyxis</taxon>
    </lineage>
</organism>
<evidence type="ECO:0000313" key="2">
    <source>
        <dbReference type="EMBL" id="NJB88573.1"/>
    </source>
</evidence>
<dbReference type="Proteomes" id="UP000535078">
    <property type="component" value="Unassembled WGS sequence"/>
</dbReference>
<keyword evidence="1" id="KW-0472">Membrane</keyword>
<evidence type="ECO:0000313" key="3">
    <source>
        <dbReference type="Proteomes" id="UP000535078"/>
    </source>
</evidence>
<gene>
    <name evidence="2" type="ORF">GGR90_000725</name>
</gene>
<dbReference type="RefSeq" id="WP_058539111.1">
    <property type="nucleotide sequence ID" value="NZ_JAATIT010000001.1"/>
</dbReference>
<feature type="transmembrane region" description="Helical" evidence="1">
    <location>
        <begin position="75"/>
        <end position="102"/>
    </location>
</feature>
<sequence length="143" mass="14818">MTLMLILGAVAAFYGLLLLFRCATYALPLFAGLGLAFTLRDQGFGWMVILAVGLLAGVSVHTLGRHLARGSAPLAVRLGVILIFVGAAAAAGFQVGVALAMLADLNPWTQRGMSILTAVVTGYAGWRDLLSPGGGIERPALHS</sequence>
<keyword evidence="1" id="KW-1133">Transmembrane helix</keyword>
<dbReference type="AlphaFoldDB" id="A0A7X5XPK5"/>
<comment type="caution">
    <text evidence="2">The sequence shown here is derived from an EMBL/GenBank/DDBJ whole genome shotgun (WGS) entry which is preliminary data.</text>
</comment>
<reference evidence="2 3" key="1">
    <citation type="submission" date="2020-03" db="EMBL/GenBank/DDBJ databases">
        <title>Genomic Encyclopedia of Type Strains, Phase IV (KMG-IV): sequencing the most valuable type-strain genomes for metagenomic binning, comparative biology and taxonomic classification.</title>
        <authorList>
            <person name="Goeker M."/>
        </authorList>
    </citation>
    <scope>NUCLEOTIDE SEQUENCE [LARGE SCALE GENOMIC DNA]</scope>
    <source>
        <strain evidence="2 3">DSM 25229</strain>
    </source>
</reference>
<name>A0A7X5XPK5_9SPHN</name>
<dbReference type="EMBL" id="JAATIT010000001">
    <property type="protein sequence ID" value="NJB88573.1"/>
    <property type="molecule type" value="Genomic_DNA"/>
</dbReference>
<keyword evidence="1" id="KW-0812">Transmembrane</keyword>
<keyword evidence="3" id="KW-1185">Reference proteome</keyword>